<dbReference type="PANTHER" id="PTHR11439">
    <property type="entry name" value="GAG-POL-RELATED RETROTRANSPOSON"/>
    <property type="match status" value="1"/>
</dbReference>
<dbReference type="CDD" id="cd09272">
    <property type="entry name" value="RNase_HI_RT_Ty1"/>
    <property type="match status" value="1"/>
</dbReference>
<gene>
    <name evidence="1" type="ORF">F2P56_020075</name>
</gene>
<dbReference type="Proteomes" id="UP000619265">
    <property type="component" value="Unassembled WGS sequence"/>
</dbReference>
<protein>
    <recommendedName>
        <fullName evidence="3">Secreted RxLR effector protein 161-like</fullName>
    </recommendedName>
</protein>
<dbReference type="SUPFAM" id="SSF56672">
    <property type="entry name" value="DNA/RNA polymerases"/>
    <property type="match status" value="1"/>
</dbReference>
<organism evidence="1 2">
    <name type="scientific">Juglans regia</name>
    <name type="common">English walnut</name>
    <dbReference type="NCBI Taxonomy" id="51240"/>
    <lineage>
        <taxon>Eukaryota</taxon>
        <taxon>Viridiplantae</taxon>
        <taxon>Streptophyta</taxon>
        <taxon>Embryophyta</taxon>
        <taxon>Tracheophyta</taxon>
        <taxon>Spermatophyta</taxon>
        <taxon>Magnoliopsida</taxon>
        <taxon>eudicotyledons</taxon>
        <taxon>Gunneridae</taxon>
        <taxon>Pentapetalae</taxon>
        <taxon>rosids</taxon>
        <taxon>fabids</taxon>
        <taxon>Fagales</taxon>
        <taxon>Juglandaceae</taxon>
        <taxon>Juglans</taxon>
    </lineage>
</organism>
<proteinExistence type="predicted"/>
<reference evidence="1" key="1">
    <citation type="submission" date="2015-10" db="EMBL/GenBank/DDBJ databases">
        <authorList>
            <person name="Martinez-Garcia P.J."/>
            <person name="Crepeau M.W."/>
            <person name="Puiu D."/>
            <person name="Gonzalez-Ibeas D."/>
            <person name="Whalen J."/>
            <person name="Stevens K."/>
            <person name="Paul R."/>
            <person name="Butterfield T."/>
            <person name="Britton M."/>
            <person name="Reagan R."/>
            <person name="Chakraborty S."/>
            <person name="Walawage S.L."/>
            <person name="Vasquez-Gross H.A."/>
            <person name="Cardeno C."/>
            <person name="Famula R."/>
            <person name="Pratt K."/>
            <person name="Kuruganti S."/>
            <person name="Aradhya M.K."/>
            <person name="Leslie C.A."/>
            <person name="Dandekar A.M."/>
            <person name="Salzberg S.L."/>
            <person name="Wegrzyn J.L."/>
            <person name="Langley C.H."/>
            <person name="Neale D.B."/>
        </authorList>
    </citation>
    <scope>NUCLEOTIDE SEQUENCE</scope>
    <source>
        <tissue evidence="1">Leaves</tissue>
    </source>
</reference>
<name>A0A833UEU6_JUGRE</name>
<dbReference type="Gramene" id="Jr09_06280_p1">
    <property type="protein sequence ID" value="cds.Jr09_06280_p1"/>
    <property type="gene ID" value="Jr09_06280"/>
</dbReference>
<dbReference type="InterPro" id="IPR043502">
    <property type="entry name" value="DNA/RNA_pol_sf"/>
</dbReference>
<accession>A0A833UEU6</accession>
<comment type="caution">
    <text evidence="1">The sequence shown here is derived from an EMBL/GenBank/DDBJ whole genome shotgun (WGS) entry which is preliminary data.</text>
</comment>
<dbReference type="EMBL" id="LIHL02000009">
    <property type="protein sequence ID" value="KAF5460189.1"/>
    <property type="molecule type" value="Genomic_DNA"/>
</dbReference>
<evidence type="ECO:0000313" key="1">
    <source>
        <dbReference type="EMBL" id="KAF5460189.1"/>
    </source>
</evidence>
<dbReference type="PANTHER" id="PTHR11439:SF500">
    <property type="entry name" value="RNA-DIRECTED DNA POLYMERASE"/>
    <property type="match status" value="1"/>
</dbReference>
<evidence type="ECO:0008006" key="3">
    <source>
        <dbReference type="Google" id="ProtNLM"/>
    </source>
</evidence>
<reference evidence="1" key="2">
    <citation type="submission" date="2020-03" db="EMBL/GenBank/DDBJ databases">
        <title>Walnut 2.0.</title>
        <authorList>
            <person name="Marrano A."/>
            <person name="Britton M."/>
            <person name="Zimin A.V."/>
            <person name="Zaini P.A."/>
            <person name="Workman R."/>
            <person name="Puiu D."/>
            <person name="Bianco L."/>
            <person name="Allen B.J."/>
            <person name="Troggio M."/>
            <person name="Leslie C.A."/>
            <person name="Timp W."/>
            <person name="Dendekar A."/>
            <person name="Salzberg S.L."/>
            <person name="Neale D.B."/>
        </authorList>
    </citation>
    <scope>NUCLEOTIDE SEQUENCE</scope>
    <source>
        <tissue evidence="1">Leaves</tissue>
    </source>
</reference>
<sequence length="279" mass="31366">MAGAKPLSSPTVSGKKLTAHDGLLLKDPSQYRMAVGALQYCTISRPDISYIVNQLCQFMHCPREGHWTALKRVLRYLKGTVDYGLYYSPSSIELNAYCDSDWAGNPDDRRSSSGYGIFLGNNLVSWSAKKQSVVSRSSTEAEYRSLALVTAELYWMRMLFKELNIVLAKCPLIRCDNIGAIALASNPVFHARTKHIEVDYHFVREKVINKDIQVCHVSTEDQIADIFTKGHTALRFKFLRSKLMICLLPISLQGGVSLTEYTKESQDPESTALRKQICT</sequence>
<evidence type="ECO:0000313" key="2">
    <source>
        <dbReference type="Proteomes" id="UP000619265"/>
    </source>
</evidence>
<dbReference type="AlphaFoldDB" id="A0A833UEU6"/>